<evidence type="ECO:0000259" key="10">
    <source>
        <dbReference type="Pfam" id="PF21694"/>
    </source>
</evidence>
<comment type="caution">
    <text evidence="11">The sequence shown here is derived from an EMBL/GenBank/DDBJ whole genome shotgun (WGS) entry which is preliminary data.</text>
</comment>
<dbReference type="InterPro" id="IPR048466">
    <property type="entry name" value="DNA_pol3_delta-like_C"/>
</dbReference>
<evidence type="ECO:0000256" key="2">
    <source>
        <dbReference type="ARBA" id="ARBA00017703"/>
    </source>
</evidence>
<keyword evidence="5" id="KW-0235">DNA replication</keyword>
<keyword evidence="12" id="KW-1185">Reference proteome</keyword>
<dbReference type="Pfam" id="PF21694">
    <property type="entry name" value="DNA_pol3_delta_C"/>
    <property type="match status" value="1"/>
</dbReference>
<accession>A0A8J7AFI5</accession>
<sequence>MPVYFFWGSDEFRLKQAVQKLRDRVLDPAWASFNYDKLPAESLEQALEQALTPPFGAGQRLVWLADTPIAQRCSEPALAALARTLPAVLETTTLLLTSGQKPDGRLKSTKLLKKYGEVREFASFSPWQTQQIEQQVKQMAEAAGLSLQPAAVARLAEAVGADTRQLANELEKLSLYWADCSQPLTPEAVSALVANSAQSSLQLAAALRLGQPERALALAAELVAANEPVLKIVATLVGQFRRWLWVKLMTETGERDFPTLAKAAEIGNPARVYYLQQEVRSLSLAQLQQALEILLSLEYSFKRGAADQQLQTAMVELSTCLRNR</sequence>
<comment type="similarity">
    <text evidence="7">Belongs to the DNA polymerase HolA subunit family.</text>
</comment>
<dbReference type="InterPro" id="IPR005790">
    <property type="entry name" value="DNA_polIII_delta"/>
</dbReference>
<evidence type="ECO:0000256" key="4">
    <source>
        <dbReference type="ARBA" id="ARBA00022695"/>
    </source>
</evidence>
<keyword evidence="3 11" id="KW-0808">Transferase</keyword>
<dbReference type="AlphaFoldDB" id="A0A8J7AFI5"/>
<dbReference type="SUPFAM" id="SSF48019">
    <property type="entry name" value="post-AAA+ oligomerization domain-like"/>
    <property type="match status" value="1"/>
</dbReference>
<evidence type="ECO:0000313" key="11">
    <source>
        <dbReference type="EMBL" id="MBE9078059.1"/>
    </source>
</evidence>
<evidence type="ECO:0000259" key="9">
    <source>
        <dbReference type="Pfam" id="PF06144"/>
    </source>
</evidence>
<evidence type="ECO:0000313" key="12">
    <source>
        <dbReference type="Proteomes" id="UP000636505"/>
    </source>
</evidence>
<dbReference type="Gene3D" id="1.20.272.10">
    <property type="match status" value="1"/>
</dbReference>
<protein>
    <recommendedName>
        <fullName evidence="2">DNA polymerase III subunit delta</fullName>
        <ecNumber evidence="1">2.7.7.7</ecNumber>
    </recommendedName>
</protein>
<dbReference type="EC" id="2.7.7.7" evidence="1"/>
<dbReference type="Gene3D" id="1.10.8.60">
    <property type="match status" value="1"/>
</dbReference>
<evidence type="ECO:0000256" key="8">
    <source>
        <dbReference type="ARBA" id="ARBA00049244"/>
    </source>
</evidence>
<dbReference type="GO" id="GO:0003887">
    <property type="term" value="F:DNA-directed DNA polymerase activity"/>
    <property type="evidence" value="ECO:0007669"/>
    <property type="project" value="UniProtKB-KW"/>
</dbReference>
<evidence type="ECO:0000256" key="7">
    <source>
        <dbReference type="ARBA" id="ARBA00034754"/>
    </source>
</evidence>
<evidence type="ECO:0000256" key="3">
    <source>
        <dbReference type="ARBA" id="ARBA00022679"/>
    </source>
</evidence>
<evidence type="ECO:0000256" key="6">
    <source>
        <dbReference type="ARBA" id="ARBA00022932"/>
    </source>
</evidence>
<gene>
    <name evidence="11" type="primary">holA</name>
    <name evidence="11" type="ORF">IQ241_12280</name>
</gene>
<dbReference type="PANTHER" id="PTHR34388">
    <property type="entry name" value="DNA POLYMERASE III SUBUNIT DELTA"/>
    <property type="match status" value="1"/>
</dbReference>
<dbReference type="EMBL" id="JADEXG010000025">
    <property type="protein sequence ID" value="MBE9078059.1"/>
    <property type="molecule type" value="Genomic_DNA"/>
</dbReference>
<keyword evidence="6" id="KW-0239">DNA-directed DNA polymerase</keyword>
<dbReference type="GO" id="GO:0009360">
    <property type="term" value="C:DNA polymerase III complex"/>
    <property type="evidence" value="ECO:0007669"/>
    <property type="project" value="InterPro"/>
</dbReference>
<proteinExistence type="inferred from homology"/>
<dbReference type="InterPro" id="IPR027417">
    <property type="entry name" value="P-loop_NTPase"/>
</dbReference>
<dbReference type="InterPro" id="IPR010372">
    <property type="entry name" value="DNA_pol3_delta_N"/>
</dbReference>
<dbReference type="NCBIfam" id="TIGR01128">
    <property type="entry name" value="holA"/>
    <property type="match status" value="1"/>
</dbReference>
<dbReference type="GO" id="GO:0003677">
    <property type="term" value="F:DNA binding"/>
    <property type="evidence" value="ECO:0007669"/>
    <property type="project" value="InterPro"/>
</dbReference>
<comment type="catalytic activity">
    <reaction evidence="8">
        <text>DNA(n) + a 2'-deoxyribonucleoside 5'-triphosphate = DNA(n+1) + diphosphate</text>
        <dbReference type="Rhea" id="RHEA:22508"/>
        <dbReference type="Rhea" id="RHEA-COMP:17339"/>
        <dbReference type="Rhea" id="RHEA-COMP:17340"/>
        <dbReference type="ChEBI" id="CHEBI:33019"/>
        <dbReference type="ChEBI" id="CHEBI:61560"/>
        <dbReference type="ChEBI" id="CHEBI:173112"/>
        <dbReference type="EC" id="2.7.7.7"/>
    </reaction>
</comment>
<dbReference type="RefSeq" id="WP_193907498.1">
    <property type="nucleotide sequence ID" value="NZ_JADEXG010000025.1"/>
</dbReference>
<dbReference type="PANTHER" id="PTHR34388:SF1">
    <property type="entry name" value="DNA POLYMERASE III SUBUNIT DELTA"/>
    <property type="match status" value="1"/>
</dbReference>
<evidence type="ECO:0000256" key="5">
    <source>
        <dbReference type="ARBA" id="ARBA00022705"/>
    </source>
</evidence>
<dbReference type="Proteomes" id="UP000636505">
    <property type="component" value="Unassembled WGS sequence"/>
</dbReference>
<organism evidence="11 12">
    <name type="scientific">Vasconcelosia minhoensis LEGE 07310</name>
    <dbReference type="NCBI Taxonomy" id="915328"/>
    <lineage>
        <taxon>Bacteria</taxon>
        <taxon>Bacillati</taxon>
        <taxon>Cyanobacteriota</taxon>
        <taxon>Cyanophyceae</taxon>
        <taxon>Nodosilineales</taxon>
        <taxon>Cymatolegaceae</taxon>
        <taxon>Vasconcelosia</taxon>
        <taxon>Vasconcelosia minhoensis</taxon>
    </lineage>
</organism>
<feature type="domain" description="DNA polymerase III delta subunit-like C-terminal" evidence="10">
    <location>
        <begin position="201"/>
        <end position="314"/>
    </location>
</feature>
<feature type="domain" description="DNA polymerase III delta N-terminal" evidence="9">
    <location>
        <begin position="4"/>
        <end position="116"/>
    </location>
</feature>
<dbReference type="SUPFAM" id="SSF52540">
    <property type="entry name" value="P-loop containing nucleoside triphosphate hydrolases"/>
    <property type="match status" value="1"/>
</dbReference>
<evidence type="ECO:0000256" key="1">
    <source>
        <dbReference type="ARBA" id="ARBA00012417"/>
    </source>
</evidence>
<keyword evidence="4 11" id="KW-0548">Nucleotidyltransferase</keyword>
<dbReference type="Pfam" id="PF06144">
    <property type="entry name" value="DNA_pol3_delta"/>
    <property type="match status" value="1"/>
</dbReference>
<name>A0A8J7AFI5_9CYAN</name>
<dbReference type="InterPro" id="IPR008921">
    <property type="entry name" value="DNA_pol3_clamp-load_cplx_C"/>
</dbReference>
<dbReference type="Gene3D" id="3.40.50.300">
    <property type="entry name" value="P-loop containing nucleotide triphosphate hydrolases"/>
    <property type="match status" value="1"/>
</dbReference>
<reference evidence="11" key="1">
    <citation type="submission" date="2020-10" db="EMBL/GenBank/DDBJ databases">
        <authorList>
            <person name="Castelo-Branco R."/>
            <person name="Eusebio N."/>
            <person name="Adriana R."/>
            <person name="Vieira A."/>
            <person name="Brugerolle De Fraissinette N."/>
            <person name="Rezende De Castro R."/>
            <person name="Schneider M.P."/>
            <person name="Vasconcelos V."/>
            <person name="Leao P.N."/>
        </authorList>
    </citation>
    <scope>NUCLEOTIDE SEQUENCE</scope>
    <source>
        <strain evidence="11">LEGE 07310</strain>
    </source>
</reference>
<dbReference type="GO" id="GO:0006261">
    <property type="term" value="P:DNA-templated DNA replication"/>
    <property type="evidence" value="ECO:0007669"/>
    <property type="project" value="TreeGrafter"/>
</dbReference>